<dbReference type="GO" id="GO:0008408">
    <property type="term" value="F:3'-5' exonuclease activity"/>
    <property type="evidence" value="ECO:0007669"/>
    <property type="project" value="InterPro"/>
</dbReference>
<dbReference type="SUPFAM" id="SSF53098">
    <property type="entry name" value="Ribonuclease H-like"/>
    <property type="match status" value="1"/>
</dbReference>
<dbReference type="Pfam" id="PF01612">
    <property type="entry name" value="DNA_pol_A_exo1"/>
    <property type="match status" value="1"/>
</dbReference>
<dbReference type="GO" id="GO:0000166">
    <property type="term" value="F:nucleotide binding"/>
    <property type="evidence" value="ECO:0007669"/>
    <property type="project" value="InterPro"/>
</dbReference>
<dbReference type="InterPro" id="IPR002562">
    <property type="entry name" value="3'-5'_exonuclease_dom"/>
</dbReference>
<dbReference type="GO" id="GO:0006139">
    <property type="term" value="P:nucleobase-containing compound metabolic process"/>
    <property type="evidence" value="ECO:0007669"/>
    <property type="project" value="InterPro"/>
</dbReference>
<dbReference type="Gene3D" id="1.10.150.80">
    <property type="entry name" value="HRDC domain"/>
    <property type="match status" value="1"/>
</dbReference>
<dbReference type="SMART" id="SM00341">
    <property type="entry name" value="HRDC"/>
    <property type="match status" value="1"/>
</dbReference>
<dbReference type="Gene3D" id="3.30.420.10">
    <property type="entry name" value="Ribonuclease H-like superfamily/Ribonuclease H"/>
    <property type="match status" value="1"/>
</dbReference>
<organism evidence="2">
    <name type="scientific">marine metagenome</name>
    <dbReference type="NCBI Taxonomy" id="408172"/>
    <lineage>
        <taxon>unclassified sequences</taxon>
        <taxon>metagenomes</taxon>
        <taxon>ecological metagenomes</taxon>
    </lineage>
</organism>
<evidence type="ECO:0000313" key="2">
    <source>
        <dbReference type="EMBL" id="SVB77829.1"/>
    </source>
</evidence>
<dbReference type="SMART" id="SM00474">
    <property type="entry name" value="35EXOc"/>
    <property type="match status" value="1"/>
</dbReference>
<dbReference type="PANTHER" id="PTHR47649">
    <property type="entry name" value="RIBONUCLEASE D"/>
    <property type="match status" value="1"/>
</dbReference>
<name>A0A382GS60_9ZZZZ</name>
<dbReference type="InterPro" id="IPR036397">
    <property type="entry name" value="RNaseH_sf"/>
</dbReference>
<feature type="domain" description="HRDC" evidence="1">
    <location>
        <begin position="209"/>
        <end position="289"/>
    </location>
</feature>
<dbReference type="PROSITE" id="PS50967">
    <property type="entry name" value="HRDC"/>
    <property type="match status" value="1"/>
</dbReference>
<gene>
    <name evidence="2" type="ORF">METZ01_LOCUS230683</name>
</gene>
<proteinExistence type="predicted"/>
<evidence type="ECO:0000259" key="1">
    <source>
        <dbReference type="PROSITE" id="PS50967"/>
    </source>
</evidence>
<dbReference type="PANTHER" id="PTHR47649:SF1">
    <property type="entry name" value="RIBONUCLEASE D"/>
    <property type="match status" value="1"/>
</dbReference>
<dbReference type="AlphaFoldDB" id="A0A382GS60"/>
<dbReference type="Pfam" id="PF00570">
    <property type="entry name" value="HRDC"/>
    <property type="match status" value="1"/>
</dbReference>
<accession>A0A382GS60</accession>
<dbReference type="SUPFAM" id="SSF47819">
    <property type="entry name" value="HRDC-like"/>
    <property type="match status" value="2"/>
</dbReference>
<dbReference type="InterPro" id="IPR002121">
    <property type="entry name" value="HRDC_dom"/>
</dbReference>
<reference evidence="2" key="1">
    <citation type="submission" date="2018-05" db="EMBL/GenBank/DDBJ databases">
        <authorList>
            <person name="Lanie J.A."/>
            <person name="Ng W.-L."/>
            <person name="Kazmierczak K.M."/>
            <person name="Andrzejewski T.M."/>
            <person name="Davidsen T.M."/>
            <person name="Wayne K.J."/>
            <person name="Tettelin H."/>
            <person name="Glass J.I."/>
            <person name="Rusch D."/>
            <person name="Podicherti R."/>
            <person name="Tsui H.-C.T."/>
            <person name="Winkler M.E."/>
        </authorList>
    </citation>
    <scope>NUCLEOTIDE SEQUENCE</scope>
</reference>
<dbReference type="CDD" id="cd06142">
    <property type="entry name" value="RNaseD_exo"/>
    <property type="match status" value="1"/>
</dbReference>
<protein>
    <recommendedName>
        <fullName evidence="1">HRDC domain-containing protein</fullName>
    </recommendedName>
</protein>
<dbReference type="InterPro" id="IPR051086">
    <property type="entry name" value="RNase_D-like"/>
</dbReference>
<dbReference type="GO" id="GO:0003676">
    <property type="term" value="F:nucleic acid binding"/>
    <property type="evidence" value="ECO:0007669"/>
    <property type="project" value="InterPro"/>
</dbReference>
<dbReference type="EMBL" id="UINC01057067">
    <property type="protein sequence ID" value="SVB77829.1"/>
    <property type="molecule type" value="Genomic_DNA"/>
</dbReference>
<dbReference type="InterPro" id="IPR010997">
    <property type="entry name" value="HRDC-like_sf"/>
</dbReference>
<dbReference type="InterPro" id="IPR044876">
    <property type="entry name" value="HRDC_dom_sf"/>
</dbReference>
<sequence length="378" mass="42683">MIVDQDELREQIEAAWAAGQVAVDTEMVWERTFFPALGVVQLGLDRDRCTLVDTVALEGQLGDLGQLLADGQTQKILHDATQDLSILKRATGASPSNVFDTRVASGFAGLASTISLRDLLVELFDIELDKTETRTDWLQRPLADKQIGYAEDDVRYLVEARDELRRRAEAAGYLAWLEEEMAGLDEPEIYQERDPREEFRRVKGYGKLRGRELSVLRELTVWREEAARTFDRSRGRIASDKLLLFLAQRQPTQSEELGEVRFFRRKEIDLYGEAILAAVDTGQTLPEDEWPTGPPRERHDRAFEDGVKEAMGYLRERSEAEGIDPALVATRAEVKQLLRDGCDGEVTDVNGNRLAGGWRRQLIGNDLLDRFASDNATS</sequence>
<dbReference type="InterPro" id="IPR012337">
    <property type="entry name" value="RNaseH-like_sf"/>
</dbReference>